<gene>
    <name evidence="1" type="ORF">PanWU01x14_109540</name>
</gene>
<reference evidence="2" key="1">
    <citation type="submission" date="2016-06" db="EMBL/GenBank/DDBJ databases">
        <title>Parallel loss of symbiosis genes in relatives of nitrogen-fixing non-legume Parasponia.</title>
        <authorList>
            <person name="Van Velzen R."/>
            <person name="Holmer R."/>
            <person name="Bu F."/>
            <person name="Rutten L."/>
            <person name="Van Zeijl A."/>
            <person name="Liu W."/>
            <person name="Santuari L."/>
            <person name="Cao Q."/>
            <person name="Sharma T."/>
            <person name="Shen D."/>
            <person name="Roswanjaya Y."/>
            <person name="Wardhani T."/>
            <person name="Kalhor M.S."/>
            <person name="Jansen J."/>
            <person name="Van den Hoogen J."/>
            <person name="Gungor B."/>
            <person name="Hartog M."/>
            <person name="Hontelez J."/>
            <person name="Verver J."/>
            <person name="Yang W.-C."/>
            <person name="Schijlen E."/>
            <person name="Repin R."/>
            <person name="Schilthuizen M."/>
            <person name="Schranz E."/>
            <person name="Heidstra R."/>
            <person name="Miyata K."/>
            <person name="Fedorova E."/>
            <person name="Kohlen W."/>
            <person name="Bisseling T."/>
            <person name="Smit S."/>
            <person name="Geurts R."/>
        </authorList>
    </citation>
    <scope>NUCLEOTIDE SEQUENCE [LARGE SCALE GENOMIC DNA]</scope>
    <source>
        <strain evidence="2">cv. WU1-14</strain>
    </source>
</reference>
<comment type="caution">
    <text evidence="1">The sequence shown here is derived from an EMBL/GenBank/DDBJ whole genome shotgun (WGS) entry which is preliminary data.</text>
</comment>
<accession>A0A2P5CZQ4</accession>
<dbReference type="Proteomes" id="UP000237105">
    <property type="component" value="Unassembled WGS sequence"/>
</dbReference>
<evidence type="ECO:0000313" key="2">
    <source>
        <dbReference type="Proteomes" id="UP000237105"/>
    </source>
</evidence>
<keyword evidence="2" id="KW-1185">Reference proteome</keyword>
<name>A0A2P5CZQ4_PARAD</name>
<proteinExistence type="predicted"/>
<evidence type="ECO:0000313" key="1">
    <source>
        <dbReference type="EMBL" id="PON66532.1"/>
    </source>
</evidence>
<organism evidence="1 2">
    <name type="scientific">Parasponia andersonii</name>
    <name type="common">Sponia andersonii</name>
    <dbReference type="NCBI Taxonomy" id="3476"/>
    <lineage>
        <taxon>Eukaryota</taxon>
        <taxon>Viridiplantae</taxon>
        <taxon>Streptophyta</taxon>
        <taxon>Embryophyta</taxon>
        <taxon>Tracheophyta</taxon>
        <taxon>Spermatophyta</taxon>
        <taxon>Magnoliopsida</taxon>
        <taxon>eudicotyledons</taxon>
        <taxon>Gunneridae</taxon>
        <taxon>Pentapetalae</taxon>
        <taxon>rosids</taxon>
        <taxon>fabids</taxon>
        <taxon>Rosales</taxon>
        <taxon>Cannabaceae</taxon>
        <taxon>Parasponia</taxon>
    </lineage>
</organism>
<dbReference type="AlphaFoldDB" id="A0A2P5CZQ4"/>
<sequence>MVGQLCQVHWTEDALVTFGIHITPRFIDDTLRSHWEFFAKGLRGHVKGKCDIDVFLSGARKVVEAVNLAHNYVRFQLDAVNDRELLPKVKFVIIATNLGKPVFEMHEMAPNVVTLSLAIDDMLGDYVEHLLAARGLFVADNRVAME</sequence>
<dbReference type="EMBL" id="JXTB01000079">
    <property type="protein sequence ID" value="PON66532.1"/>
    <property type="molecule type" value="Genomic_DNA"/>
</dbReference>
<protein>
    <submittedName>
        <fullName evidence="1">Uncharacterized protein</fullName>
    </submittedName>
</protein>